<dbReference type="Pfam" id="PF15136">
    <property type="entry name" value="UPF0449"/>
    <property type="match status" value="1"/>
</dbReference>
<organism evidence="2 3">
    <name type="scientific">Araneus ventricosus</name>
    <name type="common">Orbweaver spider</name>
    <name type="synonym">Epeira ventricosa</name>
    <dbReference type="NCBI Taxonomy" id="182803"/>
    <lineage>
        <taxon>Eukaryota</taxon>
        <taxon>Metazoa</taxon>
        <taxon>Ecdysozoa</taxon>
        <taxon>Arthropoda</taxon>
        <taxon>Chelicerata</taxon>
        <taxon>Arachnida</taxon>
        <taxon>Araneae</taxon>
        <taxon>Araneomorphae</taxon>
        <taxon>Entelegynae</taxon>
        <taxon>Araneoidea</taxon>
        <taxon>Araneidae</taxon>
        <taxon>Araneus</taxon>
    </lineage>
</organism>
<dbReference type="Proteomes" id="UP000499080">
    <property type="component" value="Unassembled WGS sequence"/>
</dbReference>
<comment type="caution">
    <text evidence="2">The sequence shown here is derived from an EMBL/GenBank/DDBJ whole genome shotgun (WGS) entry which is preliminary data.</text>
</comment>
<gene>
    <name evidence="2" type="ORF">AVEN_121749_1</name>
</gene>
<dbReference type="OrthoDB" id="6129359at2759"/>
<dbReference type="AlphaFoldDB" id="A0A4Y2R511"/>
<evidence type="ECO:0000313" key="2">
    <source>
        <dbReference type="EMBL" id="GBN70506.1"/>
    </source>
</evidence>
<keyword evidence="3" id="KW-1185">Reference proteome</keyword>
<evidence type="ECO:0000313" key="3">
    <source>
        <dbReference type="Proteomes" id="UP000499080"/>
    </source>
</evidence>
<protein>
    <submittedName>
        <fullName evidence="2">Uncharacterized protein</fullName>
    </submittedName>
</protein>
<evidence type="ECO:0000256" key="1">
    <source>
        <dbReference type="SAM" id="MobiDB-lite"/>
    </source>
</evidence>
<feature type="compositionally biased region" description="Basic and acidic residues" evidence="1">
    <location>
        <begin position="55"/>
        <end position="66"/>
    </location>
</feature>
<reference evidence="2 3" key="1">
    <citation type="journal article" date="2019" name="Sci. Rep.">
        <title>Orb-weaving spider Araneus ventricosus genome elucidates the spidroin gene catalogue.</title>
        <authorList>
            <person name="Kono N."/>
            <person name="Nakamura H."/>
            <person name="Ohtoshi R."/>
            <person name="Moran D.A.P."/>
            <person name="Shinohara A."/>
            <person name="Yoshida Y."/>
            <person name="Fujiwara M."/>
            <person name="Mori M."/>
            <person name="Tomita M."/>
            <person name="Arakawa K."/>
        </authorList>
    </citation>
    <scope>NUCLEOTIDE SEQUENCE [LARGE SCALE GENOMIC DNA]</scope>
</reference>
<name>A0A4Y2R511_ARAVE</name>
<proteinExistence type="predicted"/>
<feature type="region of interest" description="Disordered" evidence="1">
    <location>
        <begin position="46"/>
        <end position="80"/>
    </location>
</feature>
<dbReference type="EMBL" id="BGPR01015761">
    <property type="protein sequence ID" value="GBN70506.1"/>
    <property type="molecule type" value="Genomic_DNA"/>
</dbReference>
<sequence length="80" mass="8925">MFKRKTTLPARPPIPSKDEIVDDLTQATPDDVVFKIDTKNNLYVSDIHGMNDVPGDPKDSGPRDQSEDLDPNQAYLKVVT</sequence>
<accession>A0A4Y2R511</accession>
<dbReference type="InterPro" id="IPR028227">
    <property type="entry name" value="UPF0449"/>
</dbReference>